<dbReference type="InterPro" id="IPR027417">
    <property type="entry name" value="P-loop_NTPase"/>
</dbReference>
<gene>
    <name evidence="10" type="ORF">QR46_3557</name>
</gene>
<evidence type="ECO:0000256" key="1">
    <source>
        <dbReference type="ARBA" id="ARBA00004496"/>
    </source>
</evidence>
<keyword evidence="4 7" id="KW-0547">Nucleotide-binding</keyword>
<evidence type="ECO:0000259" key="9">
    <source>
        <dbReference type="SMART" id="SM00382"/>
    </source>
</evidence>
<dbReference type="AlphaFoldDB" id="A0A132NR19"/>
<dbReference type="PROSITE" id="PS00674">
    <property type="entry name" value="AAA"/>
    <property type="match status" value="1"/>
</dbReference>
<dbReference type="Gene3D" id="2.40.50.140">
    <property type="entry name" value="Nucleic acid-binding proteins"/>
    <property type="match status" value="1"/>
</dbReference>
<feature type="domain" description="AAA+ ATPase" evidence="9">
    <location>
        <begin position="249"/>
        <end position="388"/>
    </location>
</feature>
<dbReference type="InterPro" id="IPR050221">
    <property type="entry name" value="26S_Proteasome_ATPase"/>
</dbReference>
<dbReference type="InterPro" id="IPR003593">
    <property type="entry name" value="AAA+_ATPase"/>
</dbReference>
<dbReference type="SUPFAM" id="SSF52540">
    <property type="entry name" value="P-loop containing nucleoside triphosphate hydrolases"/>
    <property type="match status" value="1"/>
</dbReference>
<dbReference type="Pfam" id="PF00004">
    <property type="entry name" value="AAA"/>
    <property type="match status" value="1"/>
</dbReference>
<evidence type="ECO:0000313" key="10">
    <source>
        <dbReference type="EMBL" id="KWX12458.1"/>
    </source>
</evidence>
<comment type="similarity">
    <text evidence="2 7">Belongs to the AAA ATPase family.</text>
</comment>
<organism evidence="10 11">
    <name type="scientific">Giardia duodenalis assemblage B</name>
    <dbReference type="NCBI Taxonomy" id="1394984"/>
    <lineage>
        <taxon>Eukaryota</taxon>
        <taxon>Metamonada</taxon>
        <taxon>Diplomonadida</taxon>
        <taxon>Hexamitidae</taxon>
        <taxon>Giardiinae</taxon>
        <taxon>Giardia</taxon>
    </lineage>
</organism>
<dbReference type="PANTHER" id="PTHR23073">
    <property type="entry name" value="26S PROTEASOME REGULATORY SUBUNIT"/>
    <property type="match status" value="1"/>
</dbReference>
<accession>A0A132NR19</accession>
<sequence>MQLSTRFRLTRCFSRLPLYSKKRMGNAFSDSLGGLPTQSTQQPGNQRGPPQGALRNRPRKTGAIHRLPAQNQALFRIPTNMAPILPCYLKLLKQQRINALLAIENDFISSFSQSTFYKQINKEQEQTIAKLRGTTQTIAVVQEIIDEEFLVVKKSEYSSIYTKALSFVDRELLQPNALVHLMEDAHRDIVVGVLSHDEDPNVTMMKVVERPKDTYADVGGQDEAIKELRETIQLPLTNPEYFVDLGIEPPRSCILHGPSGTGKSLLARACANETSACYMKMAGSELIQKYSGEGPRLVRELFKAAKANQPTIIFIDEVDAVGRKRYDADSGGAREIQRTMLELLNQLDGFDRTEGVKVIMATNLIESLDSALIRAGRIDRKIYVGLPDLPARRQIFKIHTRKMMLDKDIVEDEILNCKDDLSGADIKAITLEAGLLALRDRRIRVCMSDFRKARDKVLYKKIQEVGDLYT</sequence>
<dbReference type="Proteomes" id="UP000070089">
    <property type="component" value="Unassembled WGS sequence"/>
</dbReference>
<dbReference type="FunFam" id="1.10.8.60:FF:000169">
    <property type="entry name" value="26S proteasome ATPase subunit S4"/>
    <property type="match status" value="1"/>
</dbReference>
<dbReference type="FunFam" id="3.40.50.300:FF:000033">
    <property type="entry name" value="26S protease regulatory subunit 6B"/>
    <property type="match status" value="1"/>
</dbReference>
<keyword evidence="3" id="KW-0963">Cytoplasm</keyword>
<dbReference type="Gene3D" id="1.10.8.60">
    <property type="match status" value="1"/>
</dbReference>
<protein>
    <submittedName>
        <fullName evidence="10">Putative 26S proteasome ATPase subunit S4/P45</fullName>
    </submittedName>
</protein>
<proteinExistence type="inferred from homology"/>
<dbReference type="GO" id="GO:0005524">
    <property type="term" value="F:ATP binding"/>
    <property type="evidence" value="ECO:0007669"/>
    <property type="project" value="UniProtKB-KW"/>
</dbReference>
<reference evidence="10 11" key="1">
    <citation type="journal article" date="2015" name="Mol. Biochem. Parasitol.">
        <title>Identification of polymorphic genes for use in assemblage B genotyping assays through comparative genomics of multiple assemblage B Giardia duodenalis isolates.</title>
        <authorList>
            <person name="Wielinga C."/>
            <person name="Thompson R.C."/>
            <person name="Monis P."/>
            <person name="Ryan U."/>
        </authorList>
    </citation>
    <scope>NUCLEOTIDE SEQUENCE [LARGE SCALE GENOMIC DNA]</scope>
    <source>
        <strain evidence="10 11">BAH15c1</strain>
    </source>
</reference>
<dbReference type="InterPro" id="IPR012340">
    <property type="entry name" value="NA-bd_OB-fold"/>
</dbReference>
<dbReference type="EMBL" id="JXTI01000116">
    <property type="protein sequence ID" value="KWX12458.1"/>
    <property type="molecule type" value="Genomic_DNA"/>
</dbReference>
<dbReference type="InterPro" id="IPR003960">
    <property type="entry name" value="ATPase_AAA_CS"/>
</dbReference>
<dbReference type="GO" id="GO:0000502">
    <property type="term" value="C:proteasome complex"/>
    <property type="evidence" value="ECO:0007669"/>
    <property type="project" value="UniProtKB-KW"/>
</dbReference>
<evidence type="ECO:0000313" key="11">
    <source>
        <dbReference type="Proteomes" id="UP000070089"/>
    </source>
</evidence>
<evidence type="ECO:0000256" key="5">
    <source>
        <dbReference type="ARBA" id="ARBA00022840"/>
    </source>
</evidence>
<dbReference type="OrthoDB" id="10255768at2759"/>
<evidence type="ECO:0000256" key="7">
    <source>
        <dbReference type="RuleBase" id="RU003651"/>
    </source>
</evidence>
<dbReference type="Gene3D" id="3.40.50.300">
    <property type="entry name" value="P-loop containing nucleotide triphosphate hydrolases"/>
    <property type="match status" value="1"/>
</dbReference>
<keyword evidence="5 7" id="KW-0067">ATP-binding</keyword>
<evidence type="ECO:0000256" key="3">
    <source>
        <dbReference type="ARBA" id="ARBA00022490"/>
    </source>
</evidence>
<evidence type="ECO:0000256" key="2">
    <source>
        <dbReference type="ARBA" id="ARBA00006914"/>
    </source>
</evidence>
<feature type="region of interest" description="Disordered" evidence="8">
    <location>
        <begin position="29"/>
        <end position="57"/>
    </location>
</feature>
<feature type="compositionally biased region" description="Low complexity" evidence="8">
    <location>
        <begin position="41"/>
        <end position="52"/>
    </location>
</feature>
<dbReference type="SMART" id="SM00382">
    <property type="entry name" value="AAA"/>
    <property type="match status" value="1"/>
</dbReference>
<comment type="subcellular location">
    <subcellularLocation>
        <location evidence="1">Cytoplasm</location>
    </subcellularLocation>
</comment>
<evidence type="ECO:0000256" key="4">
    <source>
        <dbReference type="ARBA" id="ARBA00022741"/>
    </source>
</evidence>
<dbReference type="VEuPathDB" id="GiardiaDB:QR46_3557"/>
<keyword evidence="6 10" id="KW-0647">Proteasome</keyword>
<dbReference type="InterPro" id="IPR003959">
    <property type="entry name" value="ATPase_AAA_core"/>
</dbReference>
<dbReference type="GO" id="GO:0016887">
    <property type="term" value="F:ATP hydrolysis activity"/>
    <property type="evidence" value="ECO:0007669"/>
    <property type="project" value="InterPro"/>
</dbReference>
<dbReference type="GO" id="GO:0005737">
    <property type="term" value="C:cytoplasm"/>
    <property type="evidence" value="ECO:0007669"/>
    <property type="project" value="UniProtKB-SubCell"/>
</dbReference>
<evidence type="ECO:0000256" key="6">
    <source>
        <dbReference type="ARBA" id="ARBA00022942"/>
    </source>
</evidence>
<comment type="caution">
    <text evidence="10">The sequence shown here is derived from an EMBL/GenBank/DDBJ whole genome shotgun (WGS) entry which is preliminary data.</text>
</comment>
<evidence type="ECO:0000256" key="8">
    <source>
        <dbReference type="SAM" id="MobiDB-lite"/>
    </source>
</evidence>
<name>A0A132NR19_GIAIN</name>